<keyword evidence="4 7" id="KW-0812">Transmembrane</keyword>
<dbReference type="PANTHER" id="PTHR43744:SF12">
    <property type="entry name" value="ABC TRANSPORTER PERMEASE PROTEIN MG189-RELATED"/>
    <property type="match status" value="1"/>
</dbReference>
<evidence type="ECO:0000256" key="5">
    <source>
        <dbReference type="ARBA" id="ARBA00022989"/>
    </source>
</evidence>
<keyword evidence="2 7" id="KW-0813">Transport</keyword>
<dbReference type="EMBL" id="SIRE01000011">
    <property type="protein sequence ID" value="TBL77863.1"/>
    <property type="molecule type" value="Genomic_DNA"/>
</dbReference>
<dbReference type="AlphaFoldDB" id="A0A4Q9DQJ5"/>
<feature type="transmembrane region" description="Helical" evidence="7">
    <location>
        <begin position="46"/>
        <end position="67"/>
    </location>
</feature>
<evidence type="ECO:0000256" key="7">
    <source>
        <dbReference type="RuleBase" id="RU363032"/>
    </source>
</evidence>
<comment type="similarity">
    <text evidence="7">Belongs to the binding-protein-dependent transport system permease family.</text>
</comment>
<feature type="transmembrane region" description="Helical" evidence="7">
    <location>
        <begin position="277"/>
        <end position="298"/>
    </location>
</feature>
<name>A0A4Q9DQJ5_9BACL</name>
<dbReference type="PANTHER" id="PTHR43744">
    <property type="entry name" value="ABC TRANSPORTER PERMEASE PROTEIN MG189-RELATED-RELATED"/>
    <property type="match status" value="1"/>
</dbReference>
<evidence type="ECO:0000256" key="3">
    <source>
        <dbReference type="ARBA" id="ARBA00022475"/>
    </source>
</evidence>
<reference evidence="9 10" key="1">
    <citation type="submission" date="2019-02" db="EMBL/GenBank/DDBJ databases">
        <title>Paenibacillus sp. nov., isolated from surface-sterilized tissue of Thalictrum simplex L.</title>
        <authorList>
            <person name="Tuo L."/>
        </authorList>
    </citation>
    <scope>NUCLEOTIDE SEQUENCE [LARGE SCALE GENOMIC DNA]</scope>
    <source>
        <strain evidence="9 10">N2SHLJ1</strain>
    </source>
</reference>
<protein>
    <submittedName>
        <fullName evidence="9">Carbohydrate ABC transporter permease</fullName>
    </submittedName>
</protein>
<keyword evidence="10" id="KW-1185">Reference proteome</keyword>
<accession>A0A4Q9DQJ5</accession>
<dbReference type="CDD" id="cd06261">
    <property type="entry name" value="TM_PBP2"/>
    <property type="match status" value="1"/>
</dbReference>
<evidence type="ECO:0000313" key="9">
    <source>
        <dbReference type="EMBL" id="TBL77863.1"/>
    </source>
</evidence>
<feature type="domain" description="ABC transmembrane type-1" evidence="8">
    <location>
        <begin position="107"/>
        <end position="298"/>
    </location>
</feature>
<keyword evidence="6 7" id="KW-0472">Membrane</keyword>
<organism evidence="9 10">
    <name type="scientific">Paenibacillus thalictri</name>
    <dbReference type="NCBI Taxonomy" id="2527873"/>
    <lineage>
        <taxon>Bacteria</taxon>
        <taxon>Bacillati</taxon>
        <taxon>Bacillota</taxon>
        <taxon>Bacilli</taxon>
        <taxon>Bacillales</taxon>
        <taxon>Paenibacillaceae</taxon>
        <taxon>Paenibacillus</taxon>
    </lineage>
</organism>
<dbReference type="Gene3D" id="1.10.3720.10">
    <property type="entry name" value="MetI-like"/>
    <property type="match status" value="1"/>
</dbReference>
<comment type="caution">
    <text evidence="9">The sequence shown here is derived from an EMBL/GenBank/DDBJ whole genome shotgun (WGS) entry which is preliminary data.</text>
</comment>
<evidence type="ECO:0000256" key="2">
    <source>
        <dbReference type="ARBA" id="ARBA00022448"/>
    </source>
</evidence>
<gene>
    <name evidence="9" type="ORF">EYB31_17160</name>
</gene>
<evidence type="ECO:0000313" key="10">
    <source>
        <dbReference type="Proteomes" id="UP000293142"/>
    </source>
</evidence>
<dbReference type="InterPro" id="IPR035906">
    <property type="entry name" value="MetI-like_sf"/>
</dbReference>
<dbReference type="SUPFAM" id="SSF161098">
    <property type="entry name" value="MetI-like"/>
    <property type="match status" value="1"/>
</dbReference>
<dbReference type="Proteomes" id="UP000293142">
    <property type="component" value="Unassembled WGS sequence"/>
</dbReference>
<proteinExistence type="inferred from homology"/>
<comment type="subcellular location">
    <subcellularLocation>
        <location evidence="1 7">Cell membrane</location>
        <topology evidence="1 7">Multi-pass membrane protein</topology>
    </subcellularLocation>
</comment>
<keyword evidence="3" id="KW-1003">Cell membrane</keyword>
<feature type="transmembrane region" description="Helical" evidence="7">
    <location>
        <begin position="218"/>
        <end position="241"/>
    </location>
</feature>
<sequence length="313" mass="35377">MDFPQGGSLRIRQQTLGGEANLNGNTGISKGKKIYRIGELSPLEKAVAYILLIAFACLFAFPLIWMISTSLKTLGDIHQIPQTWIPWQPQWGNFTQVFRDAPFNVYIWNTCWYTLVTVFITVFVSSLVAFAFARLRARGKTGLFALVLSTMMIPHEVVMIPQYLIFNKLNWLDSYFPLIVPAIAGSAFLIFLLRQFYMGISRELDEAVKIDGGGYFVLYFRIILPLSIPAMITAAILEFMYRWKDLMGPLIYLNTRSNYPLSLGLANFTAAYGQTPWHLLMAASLLAVIPPLVLFFLLQKYFIRGIVISGSKG</sequence>
<dbReference type="InterPro" id="IPR000515">
    <property type="entry name" value="MetI-like"/>
</dbReference>
<dbReference type="Pfam" id="PF00528">
    <property type="entry name" value="BPD_transp_1"/>
    <property type="match status" value="1"/>
</dbReference>
<feature type="transmembrane region" description="Helical" evidence="7">
    <location>
        <begin position="144"/>
        <end position="166"/>
    </location>
</feature>
<dbReference type="PROSITE" id="PS50928">
    <property type="entry name" value="ABC_TM1"/>
    <property type="match status" value="1"/>
</dbReference>
<keyword evidence="5 7" id="KW-1133">Transmembrane helix</keyword>
<evidence type="ECO:0000259" key="8">
    <source>
        <dbReference type="PROSITE" id="PS50928"/>
    </source>
</evidence>
<evidence type="ECO:0000256" key="1">
    <source>
        <dbReference type="ARBA" id="ARBA00004651"/>
    </source>
</evidence>
<dbReference type="GO" id="GO:0055085">
    <property type="term" value="P:transmembrane transport"/>
    <property type="evidence" value="ECO:0007669"/>
    <property type="project" value="InterPro"/>
</dbReference>
<evidence type="ECO:0000256" key="6">
    <source>
        <dbReference type="ARBA" id="ARBA00023136"/>
    </source>
</evidence>
<feature type="transmembrane region" description="Helical" evidence="7">
    <location>
        <begin position="178"/>
        <end position="197"/>
    </location>
</feature>
<dbReference type="GO" id="GO:0005886">
    <property type="term" value="C:plasma membrane"/>
    <property type="evidence" value="ECO:0007669"/>
    <property type="project" value="UniProtKB-SubCell"/>
</dbReference>
<feature type="transmembrane region" description="Helical" evidence="7">
    <location>
        <begin position="112"/>
        <end position="132"/>
    </location>
</feature>
<evidence type="ECO:0000256" key="4">
    <source>
        <dbReference type="ARBA" id="ARBA00022692"/>
    </source>
</evidence>
<dbReference type="OrthoDB" id="9771544at2"/>